<proteinExistence type="predicted"/>
<feature type="coiled-coil region" evidence="1">
    <location>
        <begin position="257"/>
        <end position="326"/>
    </location>
</feature>
<feature type="compositionally biased region" description="Low complexity" evidence="2">
    <location>
        <begin position="507"/>
        <end position="517"/>
    </location>
</feature>
<evidence type="ECO:0000256" key="1">
    <source>
        <dbReference type="SAM" id="Coils"/>
    </source>
</evidence>
<evidence type="ECO:0000313" key="4">
    <source>
        <dbReference type="Proteomes" id="UP001162131"/>
    </source>
</evidence>
<sequence>MADLYNTLGEKENSEFLETQIDRLNAALEEALNDIENNRSSIRIDNSEIMKSMCSVLTTEEAEDLSLQLEGQSQMYDSFYMQDDFEQKLEDLLIQLDRYQMIIEDFKGFEMQTLENSKHIKVVCTDLELLNSINQFKQAVSEKSIETLQATFGSVILDLDIQHEILSGYDILNENGDEIRNKEYLEKYIENLEKEIDDLKDKQVLCENLHGGVSRPHFEESPKHLPSKASHENRIDIDRLRTEITLELEMKYSKRKNPQLELAQEKLNLQLEEVEEIKTHYMNKLKELNDQKSSIIKRENELKSAKAAFEREKVSWREQMRVQEQETYKLKRHLEVFFKNYGYEDLSPGAQQAIPNGLEIDTSIDESFNPNSAKPQTPSYRFKQVAGLQGHLQELESKIKEYSETNEDPDKIELKIDNVKNKILNLRGEKAIYESKKQARSLAHMVKIMEKESSVNQEKRRKDLIQQIYKKYGIASKIILSPFNNARRPETPRARAFLFPIQEDTPENVSTSESPESSSKRPLPELRIPQDEKALTLLDKKADYLNQKENELYEKEKIFQDLCLKNPDSKDFFEIMKTEKEALEREKEVIKNEREHIKQIKEKLEDGNEKINKIKEDQLKERKLLDKEKKELYRLRKIIYSILPTLQMVSAHAV</sequence>
<keyword evidence="4" id="KW-1185">Reference proteome</keyword>
<evidence type="ECO:0000256" key="2">
    <source>
        <dbReference type="SAM" id="MobiDB-lite"/>
    </source>
</evidence>
<evidence type="ECO:0000313" key="3">
    <source>
        <dbReference type="EMBL" id="CAG9330825.1"/>
    </source>
</evidence>
<feature type="coiled-coil region" evidence="1">
    <location>
        <begin position="182"/>
        <end position="209"/>
    </location>
</feature>
<dbReference type="AlphaFoldDB" id="A0AAU9JVG5"/>
<feature type="coiled-coil region" evidence="1">
    <location>
        <begin position="385"/>
        <end position="436"/>
    </location>
</feature>
<feature type="region of interest" description="Disordered" evidence="2">
    <location>
        <begin position="501"/>
        <end position="526"/>
    </location>
</feature>
<dbReference type="Proteomes" id="UP001162131">
    <property type="component" value="Unassembled WGS sequence"/>
</dbReference>
<organism evidence="3 4">
    <name type="scientific">Blepharisma stoltei</name>
    <dbReference type="NCBI Taxonomy" id="1481888"/>
    <lineage>
        <taxon>Eukaryota</taxon>
        <taxon>Sar</taxon>
        <taxon>Alveolata</taxon>
        <taxon>Ciliophora</taxon>
        <taxon>Postciliodesmatophora</taxon>
        <taxon>Heterotrichea</taxon>
        <taxon>Heterotrichida</taxon>
        <taxon>Blepharismidae</taxon>
        <taxon>Blepharisma</taxon>
    </lineage>
</organism>
<accession>A0AAU9JVG5</accession>
<feature type="coiled-coil region" evidence="1">
    <location>
        <begin position="573"/>
        <end position="621"/>
    </location>
</feature>
<comment type="caution">
    <text evidence="3">The sequence shown here is derived from an EMBL/GenBank/DDBJ whole genome shotgun (WGS) entry which is preliminary data.</text>
</comment>
<keyword evidence="1" id="KW-0175">Coiled coil</keyword>
<protein>
    <submittedName>
        <fullName evidence="3">Uncharacterized protein</fullName>
    </submittedName>
</protein>
<gene>
    <name evidence="3" type="ORF">BSTOLATCC_MIC52237</name>
</gene>
<name>A0AAU9JVG5_9CILI</name>
<dbReference type="EMBL" id="CAJZBQ010000052">
    <property type="protein sequence ID" value="CAG9330825.1"/>
    <property type="molecule type" value="Genomic_DNA"/>
</dbReference>
<feature type="coiled-coil region" evidence="1">
    <location>
        <begin position="14"/>
        <end position="45"/>
    </location>
</feature>
<reference evidence="3" key="1">
    <citation type="submission" date="2021-09" db="EMBL/GenBank/DDBJ databases">
        <authorList>
            <consortium name="AG Swart"/>
            <person name="Singh M."/>
            <person name="Singh A."/>
            <person name="Seah K."/>
            <person name="Emmerich C."/>
        </authorList>
    </citation>
    <scope>NUCLEOTIDE SEQUENCE</scope>
    <source>
        <strain evidence="3">ATCC30299</strain>
    </source>
</reference>